<dbReference type="EMBL" id="WEKT01000073">
    <property type="protein sequence ID" value="MZI95836.1"/>
    <property type="molecule type" value="Genomic_DNA"/>
</dbReference>
<dbReference type="AlphaFoldDB" id="A0A7X4LQL5"/>
<dbReference type="InterPro" id="IPR005247">
    <property type="entry name" value="YbhB_YbcL/LppC-like"/>
</dbReference>
<sequence>MFTKKITLLCFSIFFSLSSHAFSISSADIEEGKPLANIFVNSGLGCHGDNLSPELRIHDVPLGTKSFAITLYDPDAPTGSGFWHWVVINLSKDAKVIPRGVDVSKWGGIAIRNDFGLRNYGGACPPKGNGMHRYTFTVWALPTQKLDVGDGVTPALIGFMLNKLAISKAVITTTYTKN</sequence>
<dbReference type="PANTHER" id="PTHR30289:SF1">
    <property type="entry name" value="PEBP (PHOSPHATIDYLETHANOLAMINE-BINDING PROTEIN) FAMILY PROTEIN"/>
    <property type="match status" value="1"/>
</dbReference>
<dbReference type="NCBIfam" id="TIGR00481">
    <property type="entry name" value="YbhB/YbcL family Raf kinase inhibitor-like protein"/>
    <property type="match status" value="1"/>
</dbReference>
<accession>A0A7X4LQL5</accession>
<dbReference type="Gene3D" id="3.90.280.10">
    <property type="entry name" value="PEBP-like"/>
    <property type="match status" value="1"/>
</dbReference>
<dbReference type="RefSeq" id="WP_161158330.1">
    <property type="nucleotide sequence ID" value="NZ_WEKT01000073.1"/>
</dbReference>
<dbReference type="InterPro" id="IPR008914">
    <property type="entry name" value="PEBP"/>
</dbReference>
<dbReference type="Proteomes" id="UP000462621">
    <property type="component" value="Unassembled WGS sequence"/>
</dbReference>
<feature type="signal peptide" evidence="1">
    <location>
        <begin position="1"/>
        <end position="21"/>
    </location>
</feature>
<evidence type="ECO:0000256" key="1">
    <source>
        <dbReference type="SAM" id="SignalP"/>
    </source>
</evidence>
<name>A0A7X4LQL5_9VIBR</name>
<proteinExistence type="predicted"/>
<keyword evidence="3" id="KW-1185">Reference proteome</keyword>
<feature type="chain" id="PRO_5031037967" evidence="1">
    <location>
        <begin position="22"/>
        <end position="178"/>
    </location>
</feature>
<evidence type="ECO:0000313" key="2">
    <source>
        <dbReference type="EMBL" id="MZI95836.1"/>
    </source>
</evidence>
<protein>
    <submittedName>
        <fullName evidence="2">YbhB/YbcL family Raf kinase inhibitor-like protein</fullName>
    </submittedName>
</protein>
<dbReference type="InterPro" id="IPR036610">
    <property type="entry name" value="PEBP-like_sf"/>
</dbReference>
<keyword evidence="1" id="KW-0732">Signal</keyword>
<evidence type="ECO:0000313" key="3">
    <source>
        <dbReference type="Proteomes" id="UP000462621"/>
    </source>
</evidence>
<reference evidence="2 3" key="1">
    <citation type="submission" date="2019-10" db="EMBL/GenBank/DDBJ databases">
        <title>Vibrio sp. nov. isolated from a shrimp pond.</title>
        <authorList>
            <person name="Gomez-Gil B."/>
            <person name="Enciso-Ibarra J."/>
            <person name="Enciso-Ibarra K."/>
            <person name="Bolan-Mejia C."/>
        </authorList>
    </citation>
    <scope>NUCLEOTIDE SEQUENCE [LARGE SCALE GENOMIC DNA]</scope>
    <source>
        <strain evidence="2 3">CAIM 722</strain>
    </source>
</reference>
<dbReference type="Pfam" id="PF01161">
    <property type="entry name" value="PBP"/>
    <property type="match status" value="1"/>
</dbReference>
<dbReference type="PANTHER" id="PTHR30289">
    <property type="entry name" value="UNCHARACTERIZED PROTEIN YBCL-RELATED"/>
    <property type="match status" value="1"/>
</dbReference>
<dbReference type="SUPFAM" id="SSF49777">
    <property type="entry name" value="PEBP-like"/>
    <property type="match status" value="1"/>
</dbReference>
<comment type="caution">
    <text evidence="2">The sequence shown here is derived from an EMBL/GenBank/DDBJ whole genome shotgun (WGS) entry which is preliminary data.</text>
</comment>
<organism evidence="2 3">
    <name type="scientific">Vibrio eleionomae</name>
    <dbReference type="NCBI Taxonomy" id="2653505"/>
    <lineage>
        <taxon>Bacteria</taxon>
        <taxon>Pseudomonadati</taxon>
        <taxon>Pseudomonadota</taxon>
        <taxon>Gammaproteobacteria</taxon>
        <taxon>Vibrionales</taxon>
        <taxon>Vibrionaceae</taxon>
        <taxon>Vibrio</taxon>
    </lineage>
</organism>
<dbReference type="CDD" id="cd00865">
    <property type="entry name" value="PEBP_bact_arch"/>
    <property type="match status" value="1"/>
</dbReference>
<gene>
    <name evidence="2" type="ORF">F9817_21865</name>
</gene>